<proteinExistence type="predicted"/>
<dbReference type="RefSeq" id="WP_221033743.1">
    <property type="nucleotide sequence ID" value="NZ_RBOW01001017.1"/>
</dbReference>
<sequence>MSYSVTHFWNVYQGDKWIAEIVAGSPSEAVQAVLLEHGLKSSEGMKAIEYDPDVNDPHVRFVPYGHDSFQEHFDEEHLGAEENLDETTMNTRHRYARGPVTDRLKQKLLLRLKQGLGDSDLLAEDIIELIAVARNDQDGFRAATQELDRLIGLTPSV</sequence>
<protein>
    <submittedName>
        <fullName evidence="1">Uncharacterized protein</fullName>
    </submittedName>
</protein>
<evidence type="ECO:0000313" key="2">
    <source>
        <dbReference type="Proteomes" id="UP000281372"/>
    </source>
</evidence>
<dbReference type="EMBL" id="RBOW01001017">
    <property type="protein sequence ID" value="RMN17147.1"/>
    <property type="molecule type" value="Genomic_DNA"/>
</dbReference>
<dbReference type="Proteomes" id="UP000281372">
    <property type="component" value="Unassembled WGS sequence"/>
</dbReference>
<evidence type="ECO:0000313" key="1">
    <source>
        <dbReference type="EMBL" id="RMN17147.1"/>
    </source>
</evidence>
<organism evidence="1 2">
    <name type="scientific">Pseudomonas cannabina</name>
    <dbReference type="NCBI Taxonomy" id="86840"/>
    <lineage>
        <taxon>Bacteria</taxon>
        <taxon>Pseudomonadati</taxon>
        <taxon>Pseudomonadota</taxon>
        <taxon>Gammaproteobacteria</taxon>
        <taxon>Pseudomonadales</taxon>
        <taxon>Pseudomonadaceae</taxon>
        <taxon>Pseudomonas</taxon>
    </lineage>
</organism>
<gene>
    <name evidence="1" type="ORF">ALQ64_03125</name>
</gene>
<comment type="caution">
    <text evidence="1">The sequence shown here is derived from an EMBL/GenBank/DDBJ whole genome shotgun (WGS) entry which is preliminary data.</text>
</comment>
<reference evidence="1 2" key="1">
    <citation type="submission" date="2018-08" db="EMBL/GenBank/DDBJ databases">
        <title>Recombination of ecologically and evolutionarily significant loci maintains genetic cohesion in the Pseudomonas syringae species complex.</title>
        <authorList>
            <person name="Dillon M."/>
            <person name="Thakur S."/>
            <person name="Almeida R.N.D."/>
            <person name="Weir B.S."/>
            <person name="Guttman D.S."/>
        </authorList>
    </citation>
    <scope>NUCLEOTIDE SEQUENCE [LARGE SCALE GENOMIC DNA]</scope>
    <source>
        <strain evidence="1 2">ICMP 2821</strain>
    </source>
</reference>
<name>A0A3M3K2G7_PSECA</name>
<accession>A0A3M3K2G7</accession>
<dbReference type="AlphaFoldDB" id="A0A3M3K2G7"/>